<dbReference type="PROSITE" id="PS50011">
    <property type="entry name" value="PROTEIN_KINASE_DOM"/>
    <property type="match status" value="3"/>
</dbReference>
<dbReference type="SUPFAM" id="SSF56112">
    <property type="entry name" value="Protein kinase-like (PK-like)"/>
    <property type="match status" value="3"/>
</dbReference>
<sequence length="848" mass="98654">MLVKELIGNTSINKIPYYEFENFIKISDIGFCYIFRAEWKNCRISVALKSLKFNQFSDSIMINEIQILRSIGYHPHINTFYGVTEGPDNEIMIVLQYANNGNLREYLKNNFSSLQWDDKIRMAKEITQGVLYLHNKNIVHRDLHTRNILVHDEKMLIADFGLSSYSDNKPIIPSKSIVGMPAYTEPQYFLNPSYTYDKKSDIYSLGVIFWELSSGEPPFRSFTSIEAIAIHIFQGHREKHVKGTPSQYIELYEKCWDVDPSKRPEAKAVLEELDHMISITSEPIDINRNKEHVSANLFESVILEHNVSYIEHNQFTEFMEIDDGISSVHKKYWQNTELTVFLKRFVVDINLDANAIQELVNKFKHLQRLSFHQNINNLYGITKDVDNQCYMTVQLFANGGNLRDYLKKNNKKLEWSNKYCIAKDIGHGLLFLHNNNIIHKNLHSRNVLIHDGRAVISDLGWEKQTAAETSASDSSRADKLPEYIDPQCFRNFEYKRDSKSDVYSYGVILWEISSGIKPFAMYRSKEAIIIRIFQGHREKPIDGTPFQYVNLYQQCWDDSPANRPEMNKVLDILDKLILSNQSDSINPLMVDEKLLNRLFEGAISTQEINYHDYNEFSEREIITKKVFSSLYNTSWKGRGIMVLECLDINEDFNKETIEEFINTLKLFQKLDFHANIIEFYGVTKDPNGYYNLVLQSVGNMNVREYLQRYFSKLTWDDKLLAAKEIAKGLEFLHENNIPHGDVNSTNILVDDGKMIITGFHLMDLLCKRDKRTDIYNLGLILWELYSGRPPENSNSIYEGEGVVMMAHAPSQYIELYKLCCDIDPSKRPEIRTILNILDTLSNNVRNFQ</sequence>
<gene>
    <name evidence="6" type="ORF">F8M41_013593</name>
</gene>
<dbReference type="GO" id="GO:0097527">
    <property type="term" value="P:necroptotic signaling pathway"/>
    <property type="evidence" value="ECO:0007669"/>
    <property type="project" value="TreeGrafter"/>
</dbReference>
<evidence type="ECO:0000313" key="6">
    <source>
        <dbReference type="EMBL" id="KAF0366903.1"/>
    </source>
</evidence>
<dbReference type="GO" id="GO:0005524">
    <property type="term" value="F:ATP binding"/>
    <property type="evidence" value="ECO:0007669"/>
    <property type="project" value="UniProtKB-KW"/>
</dbReference>
<dbReference type="GO" id="GO:0004674">
    <property type="term" value="F:protein serine/threonine kinase activity"/>
    <property type="evidence" value="ECO:0007669"/>
    <property type="project" value="UniProtKB-KW"/>
</dbReference>
<keyword evidence="1" id="KW-0808">Transferase</keyword>
<feature type="domain" description="Protein kinase" evidence="5">
    <location>
        <begin position="20"/>
        <end position="278"/>
    </location>
</feature>
<protein>
    <submittedName>
        <fullName evidence="6">Serine/threonine protein kinase</fullName>
    </submittedName>
</protein>
<feature type="domain" description="Protein kinase" evidence="5">
    <location>
        <begin position="616"/>
        <end position="840"/>
    </location>
</feature>
<reference evidence="6 7" key="1">
    <citation type="journal article" date="2019" name="Environ. Microbiol.">
        <title>At the nexus of three kingdoms: the genome of the mycorrhizal fungus Gigaspora margarita provides insights into plant, endobacterial and fungal interactions.</title>
        <authorList>
            <person name="Venice F."/>
            <person name="Ghignone S."/>
            <person name="Salvioli di Fossalunga A."/>
            <person name="Amselem J."/>
            <person name="Novero M."/>
            <person name="Xianan X."/>
            <person name="Sedzielewska Toro K."/>
            <person name="Morin E."/>
            <person name="Lipzen A."/>
            <person name="Grigoriev I.V."/>
            <person name="Henrissat B."/>
            <person name="Martin F.M."/>
            <person name="Bonfante P."/>
        </authorList>
    </citation>
    <scope>NUCLEOTIDE SEQUENCE [LARGE SCALE GENOMIC DNA]</scope>
    <source>
        <strain evidence="6 7">BEG34</strain>
    </source>
</reference>
<proteinExistence type="predicted"/>
<organism evidence="6 7">
    <name type="scientific">Gigaspora margarita</name>
    <dbReference type="NCBI Taxonomy" id="4874"/>
    <lineage>
        <taxon>Eukaryota</taxon>
        <taxon>Fungi</taxon>
        <taxon>Fungi incertae sedis</taxon>
        <taxon>Mucoromycota</taxon>
        <taxon>Glomeromycotina</taxon>
        <taxon>Glomeromycetes</taxon>
        <taxon>Diversisporales</taxon>
        <taxon>Gigasporaceae</taxon>
        <taxon>Gigaspora</taxon>
    </lineage>
</organism>
<name>A0A8H3WZL8_GIGMA</name>
<dbReference type="InterPro" id="IPR000719">
    <property type="entry name" value="Prot_kinase_dom"/>
</dbReference>
<evidence type="ECO:0000256" key="4">
    <source>
        <dbReference type="ARBA" id="ARBA00022840"/>
    </source>
</evidence>
<dbReference type="EMBL" id="WTPW01002765">
    <property type="protein sequence ID" value="KAF0366903.1"/>
    <property type="molecule type" value="Genomic_DNA"/>
</dbReference>
<dbReference type="Pfam" id="PF07714">
    <property type="entry name" value="PK_Tyr_Ser-Thr"/>
    <property type="match status" value="3"/>
</dbReference>
<evidence type="ECO:0000259" key="5">
    <source>
        <dbReference type="PROSITE" id="PS50011"/>
    </source>
</evidence>
<feature type="domain" description="Protein kinase" evidence="5">
    <location>
        <begin position="287"/>
        <end position="577"/>
    </location>
</feature>
<accession>A0A8H3WZL8</accession>
<dbReference type="Gene3D" id="1.10.510.10">
    <property type="entry name" value="Transferase(Phosphotransferase) domain 1"/>
    <property type="match status" value="4"/>
</dbReference>
<evidence type="ECO:0000256" key="2">
    <source>
        <dbReference type="ARBA" id="ARBA00022741"/>
    </source>
</evidence>
<dbReference type="PRINTS" id="PR00109">
    <property type="entry name" value="TYRKINASE"/>
</dbReference>
<evidence type="ECO:0000313" key="7">
    <source>
        <dbReference type="Proteomes" id="UP000439903"/>
    </source>
</evidence>
<comment type="caution">
    <text evidence="6">The sequence shown here is derived from an EMBL/GenBank/DDBJ whole genome shotgun (WGS) entry which is preliminary data.</text>
</comment>
<dbReference type="PANTHER" id="PTHR44329">
    <property type="entry name" value="SERINE/THREONINE-PROTEIN KINASE TNNI3K-RELATED"/>
    <property type="match status" value="1"/>
</dbReference>
<keyword evidence="3 6" id="KW-0418">Kinase</keyword>
<dbReference type="InterPro" id="IPR011009">
    <property type="entry name" value="Kinase-like_dom_sf"/>
</dbReference>
<keyword evidence="2" id="KW-0547">Nucleotide-binding</keyword>
<keyword evidence="7" id="KW-1185">Reference proteome</keyword>
<keyword evidence="6" id="KW-0723">Serine/threonine-protein kinase</keyword>
<dbReference type="PANTHER" id="PTHR44329:SF288">
    <property type="entry name" value="MITOGEN-ACTIVATED PROTEIN KINASE KINASE KINASE 20"/>
    <property type="match status" value="1"/>
</dbReference>
<keyword evidence="4" id="KW-0067">ATP-binding</keyword>
<dbReference type="InterPro" id="IPR001245">
    <property type="entry name" value="Ser-Thr/Tyr_kinase_cat_dom"/>
</dbReference>
<dbReference type="InterPro" id="IPR051681">
    <property type="entry name" value="Ser/Thr_Kinases-Pseudokinases"/>
</dbReference>
<evidence type="ECO:0000256" key="1">
    <source>
        <dbReference type="ARBA" id="ARBA00022679"/>
    </source>
</evidence>
<dbReference type="Proteomes" id="UP000439903">
    <property type="component" value="Unassembled WGS sequence"/>
</dbReference>
<dbReference type="AlphaFoldDB" id="A0A8H3WZL8"/>
<evidence type="ECO:0000256" key="3">
    <source>
        <dbReference type="ARBA" id="ARBA00022777"/>
    </source>
</evidence>